<dbReference type="InterPro" id="IPR016181">
    <property type="entry name" value="Acyl_CoA_acyltransferase"/>
</dbReference>
<dbReference type="AlphaFoldDB" id="A0A521DIV0"/>
<protein>
    <submittedName>
        <fullName evidence="2">Acetyltransferase (GNAT) family protein</fullName>
    </submittedName>
</protein>
<evidence type="ECO:0000313" key="2">
    <source>
        <dbReference type="EMBL" id="SMO71649.1"/>
    </source>
</evidence>
<gene>
    <name evidence="2" type="ORF">SAMN06265350_10739</name>
</gene>
<keyword evidence="2" id="KW-0808">Transferase</keyword>
<dbReference type="OrthoDB" id="162220at2"/>
<evidence type="ECO:0000313" key="3">
    <source>
        <dbReference type="Proteomes" id="UP000315971"/>
    </source>
</evidence>
<dbReference type="Pfam" id="PF00583">
    <property type="entry name" value="Acetyltransf_1"/>
    <property type="match status" value="1"/>
</dbReference>
<proteinExistence type="predicted"/>
<dbReference type="SUPFAM" id="SSF55729">
    <property type="entry name" value="Acyl-CoA N-acyltransferases (Nat)"/>
    <property type="match status" value="1"/>
</dbReference>
<feature type="domain" description="N-acetyltransferase" evidence="1">
    <location>
        <begin position="7"/>
        <end position="190"/>
    </location>
</feature>
<dbReference type="Gene3D" id="3.40.630.30">
    <property type="match status" value="1"/>
</dbReference>
<name>A0A521DIV0_9SPHI</name>
<dbReference type="GO" id="GO:0016747">
    <property type="term" value="F:acyltransferase activity, transferring groups other than amino-acyl groups"/>
    <property type="evidence" value="ECO:0007669"/>
    <property type="project" value="InterPro"/>
</dbReference>
<accession>A0A521DIV0</accession>
<reference evidence="2 3" key="1">
    <citation type="submission" date="2017-05" db="EMBL/GenBank/DDBJ databases">
        <authorList>
            <person name="Varghese N."/>
            <person name="Submissions S."/>
        </authorList>
    </citation>
    <scope>NUCLEOTIDE SEQUENCE [LARGE SCALE GENOMIC DNA]</scope>
    <source>
        <strain evidence="2 3">DSM 21342</strain>
    </source>
</reference>
<organism evidence="2 3">
    <name type="scientific">Solitalea koreensis</name>
    <dbReference type="NCBI Taxonomy" id="543615"/>
    <lineage>
        <taxon>Bacteria</taxon>
        <taxon>Pseudomonadati</taxon>
        <taxon>Bacteroidota</taxon>
        <taxon>Sphingobacteriia</taxon>
        <taxon>Sphingobacteriales</taxon>
        <taxon>Sphingobacteriaceae</taxon>
        <taxon>Solitalea</taxon>
    </lineage>
</organism>
<evidence type="ECO:0000259" key="1">
    <source>
        <dbReference type="PROSITE" id="PS51186"/>
    </source>
</evidence>
<dbReference type="CDD" id="cd04301">
    <property type="entry name" value="NAT_SF"/>
    <property type="match status" value="1"/>
</dbReference>
<dbReference type="RefSeq" id="WP_142604231.1">
    <property type="nucleotide sequence ID" value="NZ_FXSZ01000007.1"/>
</dbReference>
<sequence length="190" mass="22060">MTDSLPLTFEPLSPSNWHQFERLFGEKGACGGCWCMSFRLKRADFEEGKGQSNKDAMKELVFDNRMTGLLAFYEGEAIAWLSMSPREEFVKLENSRIHKRIDNTAVWSIPCFFIAKPFRRNGVSMELLKAAIQFAKEKNIKVLEAYPTIPYNPKMPDTFAWIGFLSSFEKAEFQIVDQKSKNRPMVRYYL</sequence>
<keyword evidence="3" id="KW-1185">Reference proteome</keyword>
<dbReference type="EMBL" id="FXSZ01000007">
    <property type="protein sequence ID" value="SMO71649.1"/>
    <property type="molecule type" value="Genomic_DNA"/>
</dbReference>
<dbReference type="Proteomes" id="UP000315971">
    <property type="component" value="Unassembled WGS sequence"/>
</dbReference>
<dbReference type="InterPro" id="IPR000182">
    <property type="entry name" value="GNAT_dom"/>
</dbReference>
<dbReference type="PROSITE" id="PS51186">
    <property type="entry name" value="GNAT"/>
    <property type="match status" value="1"/>
</dbReference>